<sequence length="162" mass="18829">MLQDFDICPVRHTSLIHDLYINLRAIDTLEVNIANQNFPNYGKNDFVRDICSDDYENHIVIENDVPIAVYGISKKPINGMYCIYFLGNKILDTNLKLQKEFLKRSNSIIKEWLSTHECLFNFIHKKNNRSKRWLTSLGAVIHSDITHNGMELFTLRKGDANV</sequence>
<protein>
    <submittedName>
        <fullName evidence="1">Internal virion protein A</fullName>
    </submittedName>
</protein>
<dbReference type="InterPro" id="IPR020335">
    <property type="entry name" value="Phage_T7_Gp13"/>
</dbReference>
<proteinExistence type="predicted"/>
<evidence type="ECO:0000313" key="1">
    <source>
        <dbReference type="EMBL" id="DAD90807.1"/>
    </source>
</evidence>
<dbReference type="EMBL" id="BK015095">
    <property type="protein sequence ID" value="DAD90807.1"/>
    <property type="molecule type" value="Genomic_DNA"/>
</dbReference>
<reference evidence="1" key="1">
    <citation type="journal article" date="2021" name="Proc. Natl. Acad. Sci. U.S.A.">
        <title>A Catalog of Tens of Thousands of Viruses from Human Metagenomes Reveals Hidden Associations with Chronic Diseases.</title>
        <authorList>
            <person name="Tisza M.J."/>
            <person name="Buck C.B."/>
        </authorList>
    </citation>
    <scope>NUCLEOTIDE SEQUENCE</scope>
    <source>
        <strain evidence="1">Ct0dB2</strain>
    </source>
</reference>
<dbReference type="Pfam" id="PF11090">
    <property type="entry name" value="Phage_T7_Gp13"/>
    <property type="match status" value="1"/>
</dbReference>
<organism evidence="1">
    <name type="scientific">Podoviridae sp. ct0dB2</name>
    <dbReference type="NCBI Taxonomy" id="2826535"/>
    <lineage>
        <taxon>Viruses</taxon>
        <taxon>Duplodnaviria</taxon>
        <taxon>Heunggongvirae</taxon>
        <taxon>Uroviricota</taxon>
        <taxon>Caudoviricetes</taxon>
    </lineage>
</organism>
<name>A0A8S5N8U1_9CAUD</name>
<accession>A0A8S5N8U1</accession>